<dbReference type="EMBL" id="CP092864">
    <property type="protein sequence ID" value="UYV63917.1"/>
    <property type="molecule type" value="Genomic_DNA"/>
</dbReference>
<evidence type="ECO:0000313" key="1">
    <source>
        <dbReference type="EMBL" id="UYV63917.1"/>
    </source>
</evidence>
<sequence>MIEKLINKVYLSSPGPSTQRPWLLLPLVNIKAKITFNGVIDEETGRRNCIMYFQTTPGSVCSICVWCYRGEDTLPACIRHRHIGLSSGVMVWSTIGYTPRLHLVRIPGTLNSPCYISDVLKPEVPFIRGLRNAKFHQGNQKPHVAGIV</sequence>
<dbReference type="Gene3D" id="3.30.420.10">
    <property type="entry name" value="Ribonuclease H-like superfamily/Ribonuclease H"/>
    <property type="match status" value="1"/>
</dbReference>
<dbReference type="InterPro" id="IPR036397">
    <property type="entry name" value="RNaseH_sf"/>
</dbReference>
<name>A0ABY6K881_9ARAC</name>
<dbReference type="Proteomes" id="UP001235939">
    <property type="component" value="Chromosome 02"/>
</dbReference>
<gene>
    <name evidence="1" type="ORF">LAZ67_2006004</name>
</gene>
<keyword evidence="2" id="KW-1185">Reference proteome</keyword>
<accession>A0ABY6K881</accession>
<protein>
    <submittedName>
        <fullName evidence="1">Uncharacterized protein</fullName>
    </submittedName>
</protein>
<proteinExistence type="predicted"/>
<reference evidence="1 2" key="1">
    <citation type="submission" date="2022-01" db="EMBL/GenBank/DDBJ databases">
        <title>A chromosomal length assembly of Cordylochernes scorpioides.</title>
        <authorList>
            <person name="Zeh D."/>
            <person name="Zeh J."/>
        </authorList>
    </citation>
    <scope>NUCLEOTIDE SEQUENCE [LARGE SCALE GENOMIC DNA]</scope>
    <source>
        <strain evidence="1">IN4F17</strain>
        <tissue evidence="1">Whole Body</tissue>
    </source>
</reference>
<organism evidence="1 2">
    <name type="scientific">Cordylochernes scorpioides</name>
    <dbReference type="NCBI Taxonomy" id="51811"/>
    <lineage>
        <taxon>Eukaryota</taxon>
        <taxon>Metazoa</taxon>
        <taxon>Ecdysozoa</taxon>
        <taxon>Arthropoda</taxon>
        <taxon>Chelicerata</taxon>
        <taxon>Arachnida</taxon>
        <taxon>Pseudoscorpiones</taxon>
        <taxon>Cheliferoidea</taxon>
        <taxon>Chernetidae</taxon>
        <taxon>Cordylochernes</taxon>
    </lineage>
</organism>
<evidence type="ECO:0000313" key="2">
    <source>
        <dbReference type="Proteomes" id="UP001235939"/>
    </source>
</evidence>